<evidence type="ECO:0000259" key="2">
    <source>
        <dbReference type="Pfam" id="PF20441"/>
    </source>
</evidence>
<dbReference type="Pfam" id="PF03354">
    <property type="entry name" value="TerL_ATPase"/>
    <property type="match status" value="1"/>
</dbReference>
<organism evidence="3 4">
    <name type="scientific">Sphingomonas guangdongensis</name>
    <dbReference type="NCBI Taxonomy" id="1141890"/>
    <lineage>
        <taxon>Bacteria</taxon>
        <taxon>Pseudomonadati</taxon>
        <taxon>Pseudomonadota</taxon>
        <taxon>Alphaproteobacteria</taxon>
        <taxon>Sphingomonadales</taxon>
        <taxon>Sphingomonadaceae</taxon>
        <taxon>Sphingomonas</taxon>
    </lineage>
</organism>
<feature type="domain" description="Terminase large subunit-like endonuclease" evidence="2">
    <location>
        <begin position="263"/>
        <end position="537"/>
    </location>
</feature>
<gene>
    <name evidence="3" type="ORF">SAMN06297144_1868</name>
</gene>
<reference evidence="3 4" key="1">
    <citation type="submission" date="2017-07" db="EMBL/GenBank/DDBJ databases">
        <authorList>
            <person name="Sun Z.S."/>
            <person name="Albrecht U."/>
            <person name="Echele G."/>
            <person name="Lee C.C."/>
        </authorList>
    </citation>
    <scope>NUCLEOTIDE SEQUENCE [LARGE SCALE GENOMIC DNA]</scope>
    <source>
        <strain evidence="3 4">CGMCC 1.12672</strain>
    </source>
</reference>
<dbReference type="Gene3D" id="3.30.420.240">
    <property type="match status" value="1"/>
</dbReference>
<protein>
    <submittedName>
        <fullName evidence="3">Phage terminase-like protein, large subunit, contains N-terminal HTH domain</fullName>
    </submittedName>
</protein>
<sequence length="557" mass="61385">MLPKFKRKSFSFRAFEYAQKVIDGRIDASWQVRAQCQRSLALFDRPDIAYDEARVDHFCEFGQALPHVIGPLAGECFCFEPWQLFLFANIFGFIVKATGLRLHREVFALLPRGSAKSTVAAIIGNYMAFCEGEGGAQVLSGATSMDQAMHVFEPARQMALQTPAMCEALGLEVNARSIYQISSGSSFKPVIAKTKDGGLPWCAIADELHQALDGTQLQAFRTGMGKRRGSDPLLLIISTAGVNLAGICRSEQLYFESVLNGSVRDDAKFALIYTIDLGTDDWKDLKVWKKANPNYGVSVDETHLKGEYEKALQSPAAQADALTKYLNVWCNTAAGWLNQADWSRAAQPSLEIPPGVEVSIGVDMSTKTDLTAITVGWTMPDGRHAFVSYLFVPSGALERNRNSTAYADWIASGHLIQTEGTASDHAAVRDKLKELLKTYRVQVIHYDEWEANTIMQELAADGANVVAFSLKAPIIGPAMDDFEADLQNRLIVHPDNPCLNWQAQNISVQPQGKFKRPSKPTGQDHLRIDGMVTVILAHAGLRVAAPEPLDLTLEWFD</sequence>
<dbReference type="Gene3D" id="3.40.50.300">
    <property type="entry name" value="P-loop containing nucleotide triphosphate hydrolases"/>
    <property type="match status" value="1"/>
</dbReference>
<keyword evidence="4" id="KW-1185">Reference proteome</keyword>
<dbReference type="PANTHER" id="PTHR41287:SF1">
    <property type="entry name" value="PROTEIN YMFN"/>
    <property type="match status" value="1"/>
</dbReference>
<dbReference type="InterPro" id="IPR027417">
    <property type="entry name" value="P-loop_NTPase"/>
</dbReference>
<feature type="domain" description="Terminase large subunit-like ATPase" evidence="1">
    <location>
        <begin position="81"/>
        <end position="256"/>
    </location>
</feature>
<dbReference type="EMBL" id="OBMI01000002">
    <property type="protein sequence ID" value="SOB86759.1"/>
    <property type="molecule type" value="Genomic_DNA"/>
</dbReference>
<name>A0A285QZF1_9SPHN</name>
<dbReference type="GO" id="GO:0004519">
    <property type="term" value="F:endonuclease activity"/>
    <property type="evidence" value="ECO:0007669"/>
    <property type="project" value="InterPro"/>
</dbReference>
<dbReference type="OrthoDB" id="9760250at2"/>
<dbReference type="InterPro" id="IPR005021">
    <property type="entry name" value="Terminase_largesu-like"/>
</dbReference>
<dbReference type="InterPro" id="IPR046462">
    <property type="entry name" value="TerL_nuclease"/>
</dbReference>
<evidence type="ECO:0000313" key="3">
    <source>
        <dbReference type="EMBL" id="SOB86759.1"/>
    </source>
</evidence>
<dbReference type="PANTHER" id="PTHR41287">
    <property type="match status" value="1"/>
</dbReference>
<evidence type="ECO:0000259" key="1">
    <source>
        <dbReference type="Pfam" id="PF03354"/>
    </source>
</evidence>
<evidence type="ECO:0000313" key="4">
    <source>
        <dbReference type="Proteomes" id="UP000219494"/>
    </source>
</evidence>
<dbReference type="AlphaFoldDB" id="A0A285QZF1"/>
<dbReference type="InterPro" id="IPR046461">
    <property type="entry name" value="TerL_ATPase"/>
</dbReference>
<proteinExistence type="predicted"/>
<dbReference type="RefSeq" id="WP_097063748.1">
    <property type="nucleotide sequence ID" value="NZ_OBMI01000002.1"/>
</dbReference>
<dbReference type="Pfam" id="PF20441">
    <property type="entry name" value="TerL_nuclease"/>
    <property type="match status" value="1"/>
</dbReference>
<accession>A0A285QZF1</accession>
<dbReference type="Proteomes" id="UP000219494">
    <property type="component" value="Unassembled WGS sequence"/>
</dbReference>